<keyword evidence="2" id="KW-0614">Plasmid</keyword>
<feature type="region of interest" description="Disordered" evidence="1">
    <location>
        <begin position="22"/>
        <end position="45"/>
    </location>
</feature>
<protein>
    <submittedName>
        <fullName evidence="2">Uncharacterized protein</fullName>
    </submittedName>
</protein>
<name>A0A9P1K1M8_9PROT</name>
<geneLocation type="plasmid" evidence="2 3">
    <name>AZOBR_p5</name>
</geneLocation>
<evidence type="ECO:0000313" key="2">
    <source>
        <dbReference type="EMBL" id="CCD03873.1"/>
    </source>
</evidence>
<evidence type="ECO:0000313" key="3">
    <source>
        <dbReference type="Proteomes" id="UP000007319"/>
    </source>
</evidence>
<proteinExistence type="predicted"/>
<gene>
    <name evidence="2" type="ORF">AZOBR_p50103</name>
</gene>
<reference evidence="2 3" key="1">
    <citation type="journal article" date="2011" name="PLoS Genet.">
        <title>Azospirillum genomes reveal transition of bacteria from aquatic to terrestrial environments.</title>
        <authorList>
            <person name="Wisniewski-Dye F."/>
            <person name="Borziak K."/>
            <person name="Khalsa-Moyers G."/>
            <person name="Alexandre G."/>
            <person name="Sukharnikov L.O."/>
            <person name="Wuichet K."/>
            <person name="Hurst G.B."/>
            <person name="McDonald W.H."/>
            <person name="Robertson J.S."/>
            <person name="Barbe V."/>
            <person name="Calteau A."/>
            <person name="Rouy Z."/>
            <person name="Mangenot S."/>
            <person name="Prigent-Combaret C."/>
            <person name="Normand P."/>
            <person name="Boyer M."/>
            <person name="Siguier P."/>
            <person name="Dessaux Y."/>
            <person name="Elmerich C."/>
            <person name="Condemine G."/>
            <person name="Krishnen G."/>
            <person name="Kennedy I."/>
            <person name="Paterson A.H."/>
            <person name="Gonzalez V."/>
            <person name="Mavingui P."/>
            <person name="Zhulin I.B."/>
        </authorList>
    </citation>
    <scope>NUCLEOTIDE SEQUENCE [LARGE SCALE GENOMIC DNA]</scope>
    <source>
        <strain evidence="2 3">Sp245</strain>
    </source>
</reference>
<organism evidence="2 3">
    <name type="scientific">Azospirillum baldaniorum</name>
    <dbReference type="NCBI Taxonomy" id="1064539"/>
    <lineage>
        <taxon>Bacteria</taxon>
        <taxon>Pseudomonadati</taxon>
        <taxon>Pseudomonadota</taxon>
        <taxon>Alphaproteobacteria</taxon>
        <taxon>Rhodospirillales</taxon>
        <taxon>Azospirillaceae</taxon>
        <taxon>Azospirillum</taxon>
    </lineage>
</organism>
<dbReference type="EMBL" id="HE577332">
    <property type="protein sequence ID" value="CCD03873.1"/>
    <property type="molecule type" value="Genomic_DNA"/>
</dbReference>
<evidence type="ECO:0000256" key="1">
    <source>
        <dbReference type="SAM" id="MobiDB-lite"/>
    </source>
</evidence>
<dbReference type="AlphaFoldDB" id="A0A9P1K1M8"/>
<accession>A0A9P1K1M8</accession>
<dbReference type="KEGG" id="abs:AZOBR_p50103"/>
<keyword evidence="3" id="KW-1185">Reference proteome</keyword>
<sequence length="111" mass="12263">MLSAPCSGQALSAMARMTEQFGPYRHMSATTSSGPLQSQDRQKRSTEAVIRNVSRIRMVGNGIKPILLLRPRARPGFARLQWEQKQNKQWAGFSKQLPLGGALILTAWGPS</sequence>
<feature type="compositionally biased region" description="Polar residues" evidence="1">
    <location>
        <begin position="28"/>
        <end position="39"/>
    </location>
</feature>
<dbReference type="Proteomes" id="UP000007319">
    <property type="component" value="Plasmid AZOBR_p5"/>
</dbReference>